<gene>
    <name evidence="1" type="primary">rcsF</name>
    <name evidence="3" type="ORF">BA1DRAFT_03356</name>
</gene>
<feature type="signal peptide" evidence="2">
    <location>
        <begin position="1"/>
        <end position="19"/>
    </location>
</feature>
<organism evidence="3 4">
    <name type="scientific">Photorhabdus aegyptia</name>
    <dbReference type="NCBI Taxonomy" id="2805098"/>
    <lineage>
        <taxon>Bacteria</taxon>
        <taxon>Pseudomonadati</taxon>
        <taxon>Pseudomonadota</taxon>
        <taxon>Gammaproteobacteria</taxon>
        <taxon>Enterobacterales</taxon>
        <taxon>Morganellaceae</taxon>
        <taxon>Photorhabdus</taxon>
    </lineage>
</organism>
<evidence type="ECO:0000313" key="3">
    <source>
        <dbReference type="EMBL" id="EYU14109.1"/>
    </source>
</evidence>
<keyword evidence="1" id="KW-0472">Membrane</keyword>
<keyword evidence="4" id="KW-1185">Reference proteome</keyword>
<sequence>MRKLLASLLALSITGCSIQQTTFTDSSQLSDMRLTRLSTGEKKHFSSSVKLYTKSEELLSASFKDLGIVSGQSCRSSLQDPPANITVARNQMITKAAYLDANAVLLHQCEILSGQGCYQIAICEGSALLITQ</sequence>
<dbReference type="HAMAP" id="MF_00976">
    <property type="entry name" value="RcsF"/>
    <property type="match status" value="1"/>
</dbReference>
<keyword evidence="1" id="KW-0998">Cell outer membrane</keyword>
<comment type="function">
    <text evidence="1">Essential component of the Rcs signaling system, which controls transcription of numerous genes. Plays a role in signal transduction from the cell surface to the histidine kinase RcsC. May detect outer membrane defects.</text>
</comment>
<name>A0A022PF05_9GAMM</name>
<dbReference type="EMBL" id="JFGV01000057">
    <property type="protein sequence ID" value="EYU14109.1"/>
    <property type="molecule type" value="Genomic_DNA"/>
</dbReference>
<proteinExistence type="inferred from homology"/>
<comment type="subcellular location">
    <subcellularLocation>
        <location evidence="1">Cell outer membrane</location>
        <topology evidence="1">Lipid-anchor</topology>
        <orientation evidence="1">Periplasmic side</orientation>
    </subcellularLocation>
</comment>
<feature type="chain" id="PRO_5008453194" description="Outer membrane lipoprotein RcsF" evidence="2">
    <location>
        <begin position="20"/>
        <end position="132"/>
    </location>
</feature>
<dbReference type="GO" id="GO:0031241">
    <property type="term" value="C:periplasmic side of cell outer membrane"/>
    <property type="evidence" value="ECO:0007669"/>
    <property type="project" value="UniProtKB-UniRule"/>
</dbReference>
<accession>A0A022PF05</accession>
<keyword evidence="2" id="KW-0732">Signal</keyword>
<dbReference type="AlphaFoldDB" id="A0A022PF05"/>
<dbReference type="PROSITE" id="PS51257">
    <property type="entry name" value="PROKAR_LIPOPROTEIN"/>
    <property type="match status" value="1"/>
</dbReference>
<comment type="caution">
    <text evidence="1">Lacks conserved residue(s) required for the propagation of feature annotation.</text>
</comment>
<evidence type="ECO:0000313" key="4">
    <source>
        <dbReference type="Proteomes" id="UP000023464"/>
    </source>
</evidence>
<evidence type="ECO:0000256" key="2">
    <source>
        <dbReference type="SAM" id="SignalP"/>
    </source>
</evidence>
<reference evidence="3 4" key="1">
    <citation type="submission" date="2014-03" db="EMBL/GenBank/DDBJ databases">
        <title>Draft Genome of Photorhabdus luminescens BA1, an Egyptian Isolate.</title>
        <authorList>
            <person name="Ghazal S."/>
            <person name="Hurst S.G.IV."/>
            <person name="Morris K."/>
            <person name="Thomas K."/>
            <person name="Tisa L.S."/>
        </authorList>
    </citation>
    <scope>NUCLEOTIDE SEQUENCE [LARGE SCALE GENOMIC DNA]</scope>
    <source>
        <strain evidence="3 4">BA1</strain>
    </source>
</reference>
<dbReference type="RefSeq" id="WP_036781217.1">
    <property type="nucleotide sequence ID" value="NZ_CAWLTM010000058.1"/>
</dbReference>
<comment type="similarity">
    <text evidence="1">Belongs to the RcsF family.</text>
</comment>
<dbReference type="Pfam" id="PF16358">
    <property type="entry name" value="RcsF"/>
    <property type="match status" value="1"/>
</dbReference>
<dbReference type="PATRIC" id="fig|1393736.3.peg.3427"/>
<dbReference type="InterPro" id="IPR030852">
    <property type="entry name" value="RcsF"/>
</dbReference>
<dbReference type="Proteomes" id="UP000023464">
    <property type="component" value="Unassembled WGS sequence"/>
</dbReference>
<dbReference type="Gene3D" id="3.30.110.70">
    <property type="entry name" value="Hypothetical protein apc22750. Chain B"/>
    <property type="match status" value="1"/>
</dbReference>
<comment type="caution">
    <text evidence="3">The sequence shown here is derived from an EMBL/GenBank/DDBJ whole genome shotgun (WGS) entry which is preliminary data.</text>
</comment>
<dbReference type="GO" id="GO:0035556">
    <property type="term" value="P:intracellular signal transduction"/>
    <property type="evidence" value="ECO:0007669"/>
    <property type="project" value="InterPro"/>
</dbReference>
<dbReference type="NCBIfam" id="NF008048">
    <property type="entry name" value="PRK10781.1"/>
    <property type="match status" value="1"/>
</dbReference>
<protein>
    <recommendedName>
        <fullName evidence="1">Outer membrane lipoprotein RcsF</fullName>
    </recommendedName>
</protein>
<evidence type="ECO:0000256" key="1">
    <source>
        <dbReference type="HAMAP-Rule" id="MF_00976"/>
    </source>
</evidence>